<gene>
    <name evidence="3" type="ORF">COA17_06565</name>
</gene>
<feature type="domain" description="AMP-dependent synthetase/ligase" evidence="1">
    <location>
        <begin position="6"/>
        <end position="346"/>
    </location>
</feature>
<keyword evidence="4" id="KW-1185">Reference proteome</keyword>
<dbReference type="PROSITE" id="PS00455">
    <property type="entry name" value="AMP_BINDING"/>
    <property type="match status" value="1"/>
</dbReference>
<dbReference type="Proteomes" id="UP000218784">
    <property type="component" value="Unassembled WGS sequence"/>
</dbReference>
<protein>
    <submittedName>
        <fullName evidence="3">Acyl-CoA synthetase</fullName>
    </submittedName>
</protein>
<dbReference type="RefSeq" id="WP_096611094.1">
    <property type="nucleotide sequence ID" value="NZ_NWVD01000002.1"/>
</dbReference>
<dbReference type="InterPro" id="IPR020845">
    <property type="entry name" value="AMP-binding_CS"/>
</dbReference>
<evidence type="ECO:0000313" key="4">
    <source>
        <dbReference type="Proteomes" id="UP000218784"/>
    </source>
</evidence>
<dbReference type="Gene3D" id="3.30.300.30">
    <property type="match status" value="1"/>
</dbReference>
<comment type="caution">
    <text evidence="3">The sequence shown here is derived from an EMBL/GenBank/DDBJ whole genome shotgun (WGS) entry which is preliminary data.</text>
</comment>
<accession>A0A2A4HYT3</accession>
<proteinExistence type="predicted"/>
<organism evidence="3 4">
    <name type="scientific">Sphingomonas ginsenosidimutans</name>
    <dbReference type="NCBI Taxonomy" id="862134"/>
    <lineage>
        <taxon>Bacteria</taxon>
        <taxon>Pseudomonadati</taxon>
        <taxon>Pseudomonadota</taxon>
        <taxon>Alphaproteobacteria</taxon>
        <taxon>Sphingomonadales</taxon>
        <taxon>Sphingomonadaceae</taxon>
        <taxon>Sphingomonas</taxon>
    </lineage>
</organism>
<sequence>MHPSIHAQTVPDRPAYIMAPSGETVTYRQLDERSSQGAHLLRALGLRRGDGIALMLENDARFFEIVWAAQRAGLYYTCISTRLAPPEIAFIVRDSGSRVLVSTAAVAPEMSDAVEIVFAPGARDFVGERAAFPTHPIADEAPGMDMLYSSGTTGQPKGIRPPLPEGSLDQSNALTEFGRTTFGMGPDMTFLSPAPLYHSAPLRWCMAVHKLGGTAIVMEKFDAAAALALIERYRVTHAQFVPTHFIRMLKLPEDVRKRYDLSSLRVAYHAAAPCPVDVKQAMIAWLGPIVHEFYAGTEANGLTTIGPQEWLERPGSVGRAVWGTIRICDEDGEPLPPGETGAIYFADGPAFEYHNDPAKTAASRNHHGWTTLGDVGHVDADGYLYLTDRQSFMIISGGVNIYPQEIEDAIVAHPKVMDVAVIGAPDEEMGERVVAVVQPGDWADAGPALAAELTEWLQGRIGRIKQPRQIDFVPELPRHPTGKLLKRLVRERYWPAPAVRA</sequence>
<dbReference type="GO" id="GO:0016405">
    <property type="term" value="F:CoA-ligase activity"/>
    <property type="evidence" value="ECO:0007669"/>
    <property type="project" value="TreeGrafter"/>
</dbReference>
<evidence type="ECO:0000259" key="2">
    <source>
        <dbReference type="Pfam" id="PF13193"/>
    </source>
</evidence>
<evidence type="ECO:0000259" key="1">
    <source>
        <dbReference type="Pfam" id="PF00501"/>
    </source>
</evidence>
<dbReference type="PANTHER" id="PTHR24096">
    <property type="entry name" value="LONG-CHAIN-FATTY-ACID--COA LIGASE"/>
    <property type="match status" value="1"/>
</dbReference>
<dbReference type="EMBL" id="NWVD01000002">
    <property type="protein sequence ID" value="PCG09530.1"/>
    <property type="molecule type" value="Genomic_DNA"/>
</dbReference>
<dbReference type="PANTHER" id="PTHR24096:SF323">
    <property type="entry name" value="BLR3536 PROTEIN"/>
    <property type="match status" value="1"/>
</dbReference>
<feature type="domain" description="AMP-binding enzyme C-terminal" evidence="2">
    <location>
        <begin position="405"/>
        <end position="483"/>
    </location>
</feature>
<reference evidence="3 4" key="1">
    <citation type="submission" date="2017-09" db="EMBL/GenBank/DDBJ databases">
        <title>Sphingomonas ginsenosidimutans KACC 14949, whole genome shotgun sequence.</title>
        <authorList>
            <person name="Feng G."/>
            <person name="Zhu H."/>
        </authorList>
    </citation>
    <scope>NUCLEOTIDE SEQUENCE [LARGE SCALE GENOMIC DNA]</scope>
    <source>
        <strain evidence="3 4">KACC 14949</strain>
    </source>
</reference>
<dbReference type="InterPro" id="IPR000873">
    <property type="entry name" value="AMP-dep_synth/lig_dom"/>
</dbReference>
<name>A0A2A4HYT3_9SPHN</name>
<dbReference type="InterPro" id="IPR025110">
    <property type="entry name" value="AMP-bd_C"/>
</dbReference>
<dbReference type="Pfam" id="PF13193">
    <property type="entry name" value="AMP-binding_C"/>
    <property type="match status" value="1"/>
</dbReference>
<dbReference type="Gene3D" id="3.40.50.12780">
    <property type="entry name" value="N-terminal domain of ligase-like"/>
    <property type="match status" value="1"/>
</dbReference>
<dbReference type="InterPro" id="IPR042099">
    <property type="entry name" value="ANL_N_sf"/>
</dbReference>
<dbReference type="Pfam" id="PF00501">
    <property type="entry name" value="AMP-binding"/>
    <property type="match status" value="1"/>
</dbReference>
<dbReference type="AlphaFoldDB" id="A0A2A4HYT3"/>
<dbReference type="SUPFAM" id="SSF56801">
    <property type="entry name" value="Acetyl-CoA synthetase-like"/>
    <property type="match status" value="1"/>
</dbReference>
<evidence type="ECO:0000313" key="3">
    <source>
        <dbReference type="EMBL" id="PCG09530.1"/>
    </source>
</evidence>
<dbReference type="InterPro" id="IPR045851">
    <property type="entry name" value="AMP-bd_C_sf"/>
</dbReference>